<reference evidence="3" key="1">
    <citation type="submission" date="2021-11" db="EMBL/GenBank/DDBJ databases">
        <authorList>
            <person name="Herlambang A."/>
            <person name="Guo Y."/>
            <person name="Takashima Y."/>
            <person name="Nishizawa T."/>
        </authorList>
    </citation>
    <scope>NUCLEOTIDE SEQUENCE</scope>
    <source>
        <strain evidence="3">E1425</strain>
    </source>
</reference>
<dbReference type="InterPro" id="IPR050213">
    <property type="entry name" value="GST_superfamily"/>
</dbReference>
<name>A0A9P3H676_9FUNG</name>
<sequence length="243" mass="27283">MPRPFDDNVRPLVNESARNQDSTFELKYFGLHGMAETCRLILATSGAKWEAVFPSDWANVEKKDTFFGVLPTLYETTSSGQVIEIPESGAIENYLAQKFQLLGEDAWDEIKIRAFASSCQAVSTFYFLRVATIRDQPEYKATMLARFLNEAVATFVPVQEMHLNANQNNGHYVGNKLSLADLRLSIAVHTIVSLTEDKFVSESKTPGIWAVYQKVNSIPSYVEWRQTAAYKTIAEGNLRIVGV</sequence>
<feature type="domain" description="GST C-terminal" evidence="2">
    <location>
        <begin position="105"/>
        <end position="240"/>
    </location>
</feature>
<dbReference type="Pfam" id="PF14497">
    <property type="entry name" value="GST_C_3"/>
    <property type="match status" value="1"/>
</dbReference>
<evidence type="ECO:0000259" key="2">
    <source>
        <dbReference type="PROSITE" id="PS50405"/>
    </source>
</evidence>
<gene>
    <name evidence="3" type="ORF">EMPS_03123</name>
</gene>
<accession>A0A9P3H676</accession>
<dbReference type="SUPFAM" id="SSF47616">
    <property type="entry name" value="GST C-terminal domain-like"/>
    <property type="match status" value="1"/>
</dbReference>
<dbReference type="Gene3D" id="3.40.30.10">
    <property type="entry name" value="Glutaredoxin"/>
    <property type="match status" value="1"/>
</dbReference>
<dbReference type="SUPFAM" id="SSF52833">
    <property type="entry name" value="Thioredoxin-like"/>
    <property type="match status" value="1"/>
</dbReference>
<evidence type="ECO:0000313" key="4">
    <source>
        <dbReference type="Proteomes" id="UP000827284"/>
    </source>
</evidence>
<evidence type="ECO:0000313" key="3">
    <source>
        <dbReference type="EMBL" id="GJJ70773.1"/>
    </source>
</evidence>
<dbReference type="Gene3D" id="1.20.1050.10">
    <property type="match status" value="1"/>
</dbReference>
<dbReference type="InterPro" id="IPR010987">
    <property type="entry name" value="Glutathione-S-Trfase_C-like"/>
</dbReference>
<keyword evidence="4" id="KW-1185">Reference proteome</keyword>
<dbReference type="PANTHER" id="PTHR11571:SF150">
    <property type="entry name" value="GLUTATHIONE S-TRANSFERASE"/>
    <property type="match status" value="1"/>
</dbReference>
<dbReference type="InterPro" id="IPR004045">
    <property type="entry name" value="Glutathione_S-Trfase_N"/>
</dbReference>
<dbReference type="Proteomes" id="UP000827284">
    <property type="component" value="Unassembled WGS sequence"/>
</dbReference>
<comment type="caution">
    <text evidence="3">The sequence shown here is derived from an EMBL/GenBank/DDBJ whole genome shotgun (WGS) entry which is preliminary data.</text>
</comment>
<feature type="domain" description="GST N-terminal" evidence="1">
    <location>
        <begin position="22"/>
        <end position="103"/>
    </location>
</feature>
<evidence type="ECO:0000259" key="1">
    <source>
        <dbReference type="PROSITE" id="PS50404"/>
    </source>
</evidence>
<dbReference type="GO" id="GO:0004364">
    <property type="term" value="F:glutathione transferase activity"/>
    <property type="evidence" value="ECO:0007669"/>
    <property type="project" value="TreeGrafter"/>
</dbReference>
<organism evidence="3 4">
    <name type="scientific">Entomortierella parvispora</name>
    <dbReference type="NCBI Taxonomy" id="205924"/>
    <lineage>
        <taxon>Eukaryota</taxon>
        <taxon>Fungi</taxon>
        <taxon>Fungi incertae sedis</taxon>
        <taxon>Mucoromycota</taxon>
        <taxon>Mortierellomycotina</taxon>
        <taxon>Mortierellomycetes</taxon>
        <taxon>Mortierellales</taxon>
        <taxon>Mortierellaceae</taxon>
        <taxon>Entomortierella</taxon>
    </lineage>
</organism>
<dbReference type="InterPro" id="IPR004046">
    <property type="entry name" value="GST_C"/>
</dbReference>
<dbReference type="InterPro" id="IPR036282">
    <property type="entry name" value="Glutathione-S-Trfase_C_sf"/>
</dbReference>
<proteinExistence type="predicted"/>
<dbReference type="InterPro" id="IPR036249">
    <property type="entry name" value="Thioredoxin-like_sf"/>
</dbReference>
<dbReference type="PANTHER" id="PTHR11571">
    <property type="entry name" value="GLUTATHIONE S-TRANSFERASE"/>
    <property type="match status" value="1"/>
</dbReference>
<dbReference type="EMBL" id="BQFW01000004">
    <property type="protein sequence ID" value="GJJ70773.1"/>
    <property type="molecule type" value="Genomic_DNA"/>
</dbReference>
<dbReference type="OrthoDB" id="414243at2759"/>
<dbReference type="PROSITE" id="PS50405">
    <property type="entry name" value="GST_CTER"/>
    <property type="match status" value="1"/>
</dbReference>
<dbReference type="AlphaFoldDB" id="A0A9P3H676"/>
<reference evidence="3" key="2">
    <citation type="journal article" date="2022" name="Microbiol. Resour. Announc.">
        <title>Whole-Genome Sequence of Entomortierella parvispora E1425, a Mucoromycotan Fungus Associated with Burkholderiaceae-Related Endosymbiotic Bacteria.</title>
        <authorList>
            <person name="Herlambang A."/>
            <person name="Guo Y."/>
            <person name="Takashima Y."/>
            <person name="Narisawa K."/>
            <person name="Ohta H."/>
            <person name="Nishizawa T."/>
        </authorList>
    </citation>
    <scope>NUCLEOTIDE SEQUENCE</scope>
    <source>
        <strain evidence="3">E1425</strain>
    </source>
</reference>
<dbReference type="SFLD" id="SFLDS00019">
    <property type="entry name" value="Glutathione_Transferase_(cytos"/>
    <property type="match status" value="1"/>
</dbReference>
<protein>
    <submittedName>
        <fullName evidence="3">Uncharacterized protein</fullName>
    </submittedName>
</protein>
<dbReference type="GO" id="GO:0006749">
    <property type="term" value="P:glutathione metabolic process"/>
    <property type="evidence" value="ECO:0007669"/>
    <property type="project" value="TreeGrafter"/>
</dbReference>
<dbReference type="InterPro" id="IPR040079">
    <property type="entry name" value="Glutathione_S-Trfase"/>
</dbReference>
<dbReference type="PROSITE" id="PS50404">
    <property type="entry name" value="GST_NTER"/>
    <property type="match status" value="1"/>
</dbReference>